<dbReference type="OrthoDB" id="4089784at2759"/>
<dbReference type="Pfam" id="PF08208">
    <property type="entry name" value="RNA_polI_A34"/>
    <property type="match status" value="1"/>
</dbReference>
<evidence type="ECO:0000313" key="1">
    <source>
        <dbReference type="EMBL" id="ODQ56742.1"/>
    </source>
</evidence>
<dbReference type="InterPro" id="IPR013240">
    <property type="entry name" value="DNA-dir_RNA_pol1_su_RPA34"/>
</dbReference>
<dbReference type="PANTHER" id="PTHR28155:SF1">
    <property type="entry name" value="DNA-DIRECTED RNA POLYMERASE I SUBUNIT RPA34.5-DOMAIN-CONTAINING PROTEIN"/>
    <property type="match status" value="1"/>
</dbReference>
<reference evidence="1 2" key="1">
    <citation type="journal article" date="2016" name="Proc. Natl. Acad. Sci. U.S.A.">
        <title>Comparative genomics of biotechnologically important yeasts.</title>
        <authorList>
            <person name="Riley R."/>
            <person name="Haridas S."/>
            <person name="Wolfe K.H."/>
            <person name="Lopes M.R."/>
            <person name="Hittinger C.T."/>
            <person name="Goeker M."/>
            <person name="Salamov A.A."/>
            <person name="Wisecaver J.H."/>
            <person name="Long T.M."/>
            <person name="Calvey C.H."/>
            <person name="Aerts A.L."/>
            <person name="Barry K.W."/>
            <person name="Choi C."/>
            <person name="Clum A."/>
            <person name="Coughlan A.Y."/>
            <person name="Deshpande S."/>
            <person name="Douglass A.P."/>
            <person name="Hanson S.J."/>
            <person name="Klenk H.-P."/>
            <person name="LaButti K.M."/>
            <person name="Lapidus A."/>
            <person name="Lindquist E.A."/>
            <person name="Lipzen A.M."/>
            <person name="Meier-Kolthoff J.P."/>
            <person name="Ohm R.A."/>
            <person name="Otillar R.P."/>
            <person name="Pangilinan J.L."/>
            <person name="Peng Y."/>
            <person name="Rokas A."/>
            <person name="Rosa C.A."/>
            <person name="Scheuner C."/>
            <person name="Sibirny A.A."/>
            <person name="Slot J.C."/>
            <person name="Stielow J.B."/>
            <person name="Sun H."/>
            <person name="Kurtzman C.P."/>
            <person name="Blackwell M."/>
            <person name="Grigoriev I.V."/>
            <person name="Jeffries T.W."/>
        </authorList>
    </citation>
    <scope>NUCLEOTIDE SEQUENCE [LARGE SCALE GENOMIC DNA]</scope>
    <source>
        <strain evidence="2">ATCC 58044 / CBS 1984 / NCYC 433 / NRRL Y-366-8</strain>
    </source>
</reference>
<dbReference type="AlphaFoldDB" id="A0A1E3NVM4"/>
<evidence type="ECO:0000313" key="2">
    <source>
        <dbReference type="Proteomes" id="UP000094112"/>
    </source>
</evidence>
<dbReference type="GO" id="GO:0006360">
    <property type="term" value="P:transcription by RNA polymerase I"/>
    <property type="evidence" value="ECO:0007669"/>
    <property type="project" value="InterPro"/>
</dbReference>
<keyword evidence="2" id="KW-1185">Reference proteome</keyword>
<name>A0A1E3NVM4_WICAA</name>
<dbReference type="PANTHER" id="PTHR28155">
    <property type="entry name" value="ACR243WP"/>
    <property type="match status" value="1"/>
</dbReference>
<dbReference type="RefSeq" id="XP_019035949.1">
    <property type="nucleotide sequence ID" value="XM_019180686.1"/>
</dbReference>
<dbReference type="Proteomes" id="UP000094112">
    <property type="component" value="Unassembled WGS sequence"/>
</dbReference>
<organism evidence="1 2">
    <name type="scientific">Wickerhamomyces anomalus (strain ATCC 58044 / CBS 1984 / NCYC 433 / NRRL Y-366-8)</name>
    <name type="common">Yeast</name>
    <name type="synonym">Hansenula anomala</name>
    <dbReference type="NCBI Taxonomy" id="683960"/>
    <lineage>
        <taxon>Eukaryota</taxon>
        <taxon>Fungi</taxon>
        <taxon>Dikarya</taxon>
        <taxon>Ascomycota</taxon>
        <taxon>Saccharomycotina</taxon>
        <taxon>Saccharomycetes</taxon>
        <taxon>Phaffomycetales</taxon>
        <taxon>Wickerhamomycetaceae</taxon>
        <taxon>Wickerhamomyces</taxon>
    </lineage>
</organism>
<accession>A0A1E3NVM4</accession>
<dbReference type="Gene3D" id="6.20.250.70">
    <property type="match status" value="1"/>
</dbReference>
<dbReference type="STRING" id="683960.A0A1E3NVM4"/>
<dbReference type="GeneID" id="30197932"/>
<feature type="non-terminal residue" evidence="1">
    <location>
        <position position="139"/>
    </location>
</feature>
<proteinExistence type="predicted"/>
<protein>
    <submittedName>
        <fullName evidence="1">Uncharacterized protein</fullName>
    </submittedName>
</protein>
<gene>
    <name evidence="1" type="ORF">WICANDRAFT_16339</name>
</gene>
<dbReference type="EMBL" id="KV454215">
    <property type="protein sequence ID" value="ODQ56742.1"/>
    <property type="molecule type" value="Genomic_DNA"/>
</dbReference>
<dbReference type="InterPro" id="IPR053263">
    <property type="entry name" value="Euk_RPA34_RNAP_subunit"/>
</dbReference>
<feature type="non-terminal residue" evidence="1">
    <location>
        <position position="1"/>
    </location>
</feature>
<sequence length="139" mass="15995">SRYQPPKGYHKVKDLKTIPNLDKKEIWLIKTPKGFNFDKLQQLPISSNFKVDSKQFIIQEDLTGINSNSKASNSDKYSLIVPKSNKKAFKINNGLKINKFFNVKESVEIPNIQYGKVVKKRKDVRVIKGLKPQHFATGY</sequence>